<proteinExistence type="predicted"/>
<evidence type="ECO:0000313" key="1">
    <source>
        <dbReference type="EMBL" id="KAJ8299501.1"/>
    </source>
</evidence>
<sequence length="2574" mass="286740">MNLSGCENRYGSYPRGHKCYCTQFHGCFHRHFQVKPRIVDGAGLLVGKDNGKHDYDYFIEVNVTNIAQLKTQKIIKITIDTTPPATGSVNDGIKGQPEIDFQQSKTLHAHWEGFFDRESGVKYYQYGFHNRCLDASDFNLDDAGKGVFEETYSTHASTTVTTEGKYYITVVAYNRAYEPSAPVCSDGVVVDTLLPTIKEVVIEGAKIQGGLVTDGSDVWVVGNDRYRRFVANPPAYCRTKATVLSDLALIPVQHDANGIVISVNATDFCSNTSSAPNSLTPVLSQSSRLMIHWLVENSPSGVHDFNVGLSSTVSTSAPDILPLTSTKQHAHYIFHHLIIPDGSLFYIVIETISKSNIISRQHIGPCVLDSTAPDVAPNSAIDVNLVDDFLVANWPSNMFVDTEEPYSLFYTFAIGHFPHSNDVMDFKPLGNGTNCFVSNQPTCSAVRVGELNWFLHGHHTYYVTVRVINTAGLVSVKTSSPYIHDVQMPSKGVVLDINPQDIEDIDFTTETSKMAIRWSGFEHPHLNVTYRISIGSSVGASDILQMTDLGTSNSYTQTGLNLQLLQTYFATVTALTDIGSVNVSSDGLTIVQENMTLTGITIHDGINCTSEEYNETMFTHHDAERRMVCEEDINYQMSITTLQAYWSVPSDMKLYTPDIFYGIEERATVGNFWTMFKGYEYIHTTNTVTSNGLNLKPGRAYRFVVKFCASEICFEPLRSDGVLVLSYPPATGNLVITHQNVSTVTGYIDTLKVVLDRFYDPDIQDTTLKFDVVDKYEWTITDNSQDGHIHTQWKSIETFNVLNGQMNFDISLNGTLDFSRCRKLSVRGYNRVLMSSVISKEIKECAAFDPLIIVPNLVIDAVGLPDINSDGTVSEDLGKPIYMRPNSKWEYVDKDYTPYKNVLSAVWPTLRHSRFNWAALDSSNVLDASTYYLPESSLSLADPCSHPESVKCGTTQNQYVNLKFSESEYLHHGHRYIICIHAVETSIQHERWTEILPEINTCSDGVVVDLTSPQAKRVWIGHSPGIEYQSSTSNLYINWESFLDIEEFGTNPHATGVKEYLIGVARDFANRTTTKVSEPIIIDETPPIKTKEPITINGRHITSLTEIKACWKNLFYDSESGIEKFMWSIGSRPGYSDIMSSLKSELECGVSSSENALKMTDGHAYFINVEAFNGAGLSSLATSWAFVVDTTPPVAGHVYDGNNSNSNEIKDVDYQTDTSSLYAFWEGFHDQHSAIKDFFVCVGDCPHCDNVLSCQSIGITTEFVLRNIQLSTGLKYYVTVTACNTADLCTSVMSDGVILDNSPPSPGIVFDGTDVADIEYQSIRTIVGAKWYGFEDPESGIDHYEWRIGTTPKGDNVLANSRLHLAEMATIGTPTIQQLPINQRIYVTIRAVNKAGLMTESVSNGFIIDNTTPVITSPMLNKKGSLRSDTIVYRTSFGVSWTATDKESYIERQYLSIESHLGGEFNLSSIQKHIYLLQVIRSSVNPLNQLPIDRMFAIKTDHAANLKRHDGVTMFWMTNEVRIAWLGFFDIHSGIDYYLVSVGSSYMNNDLNQVRGDSEQFSHVNNSIDLDDEGYVQVVTVKTTNLDQLDDIYVSVWAVNKVGLRSAIIHSKFKLIPGGFLDLERRCTAYSCVGHCICAAQDKICSLSSTIGPCLDLTNSKYEWSVGITSHTNPEGVFDPITDRVWHDAGQNMDVVFTTKQGTKLKEGMRYSVFIRAWYSPNQYALFKSDGVVISTKAPATTNMRGSSVVEKTIWSKLKDEDYIKHASPIRIEWTNKFLDALNSINEFKVYLSTNPGGHDVYTTDDLLSGSVSHYDVVRHRLVPGRKYFTNVVGYGHSGLHTTSSSDGFILDNTLPDIGHVYDGIGVNDLEYQNSTDVCSASWRGFKDTISSLSSYYWRVITIDTDEVVCPWKNYGLHTSASRAVTQSSIDLQGRKVYSQVYVVDSAGQKSNIATSDGVTLDLTPPVPLYLIHTDENVLQNPSFENIGGTPMDWNNIDTTDICKTNMYKPDMWNLDTYSCAVTISSSSILAKHGRNFLFFRGIISQTLSVQKNEHYRVTFVSSHLPINNSVLASKEGIVQFGQAHHVFLLYVKGYRKDGHGSAPDREVISWHNHTFYFQALESEVNFSLSTIDDKTGMFIDDIRIQMIEVDNKTSQSGHAIAHAVFLHQWASIHGSWKFVDSESPIIDYSWAIGYRKGGTQIQGFKSTGLKTYGYNKNITLVHNSYIFITVIATNAAGLIGVSYSDPILIDLTPPVITDVIDGLVWDEDARQLNEISTKWSATDPESSIEFCEWAIGFQPNGNEIQVFTLVPNGKRQMSRNVDYNIVAARRVFVTIRCQNKAGLQAIASSNGVIISKEAASTSLAYITPIPLSVSEYSPRNNYQSVTNKVCLKWTGFKGAIGIEKYKINVQDGSSSSVYLDETLYAADQDYMYLFVKDLSMTEGPIDISVQAINSLYIESDMVTSNITTSYTQPAVLNSNLQVSFDSSKKHLTVSWNNVFAGVSVEKFYEVSAGTVPGGADIIQWQETKYTSISFELPEKVLNQSNLSIYLHVRCFTSSGIYVYVNKHVTIATI</sequence>
<dbReference type="Proteomes" id="UP001217089">
    <property type="component" value="Unassembled WGS sequence"/>
</dbReference>
<gene>
    <name evidence="1" type="ORF">KUTeg_023561</name>
</gene>
<keyword evidence="2" id="KW-1185">Reference proteome</keyword>
<name>A0ABQ9E6X0_TEGGR</name>
<protein>
    <submittedName>
        <fullName evidence="1">Uncharacterized protein</fullName>
    </submittedName>
</protein>
<reference evidence="1 2" key="1">
    <citation type="submission" date="2022-12" db="EMBL/GenBank/DDBJ databases">
        <title>Chromosome-level genome of Tegillarca granosa.</title>
        <authorList>
            <person name="Kim J."/>
        </authorList>
    </citation>
    <scope>NUCLEOTIDE SEQUENCE [LARGE SCALE GENOMIC DNA]</scope>
    <source>
        <strain evidence="1">Teg-2019</strain>
        <tissue evidence="1">Adductor muscle</tissue>
    </source>
</reference>
<evidence type="ECO:0000313" key="2">
    <source>
        <dbReference type="Proteomes" id="UP001217089"/>
    </source>
</evidence>
<dbReference type="PANTHER" id="PTHR16897">
    <property type="entry name" value="OS10G0105400 PROTEIN"/>
    <property type="match status" value="1"/>
</dbReference>
<dbReference type="PANTHER" id="PTHR16897:SF2">
    <property type="entry name" value="OS03G0226600 PROTEIN"/>
    <property type="match status" value="1"/>
</dbReference>
<dbReference type="EMBL" id="JARBDR010000921">
    <property type="protein sequence ID" value="KAJ8299501.1"/>
    <property type="molecule type" value="Genomic_DNA"/>
</dbReference>
<comment type="caution">
    <text evidence="1">The sequence shown here is derived from an EMBL/GenBank/DDBJ whole genome shotgun (WGS) entry which is preliminary data.</text>
</comment>
<accession>A0ABQ9E6X0</accession>
<organism evidence="1 2">
    <name type="scientific">Tegillarca granosa</name>
    <name type="common">Malaysian cockle</name>
    <name type="synonym">Anadara granosa</name>
    <dbReference type="NCBI Taxonomy" id="220873"/>
    <lineage>
        <taxon>Eukaryota</taxon>
        <taxon>Metazoa</taxon>
        <taxon>Spiralia</taxon>
        <taxon>Lophotrochozoa</taxon>
        <taxon>Mollusca</taxon>
        <taxon>Bivalvia</taxon>
        <taxon>Autobranchia</taxon>
        <taxon>Pteriomorphia</taxon>
        <taxon>Arcoida</taxon>
        <taxon>Arcoidea</taxon>
        <taxon>Arcidae</taxon>
        <taxon>Tegillarca</taxon>
    </lineage>
</organism>